<evidence type="ECO:0000256" key="4">
    <source>
        <dbReference type="ARBA" id="ARBA00023136"/>
    </source>
</evidence>
<dbReference type="Gene3D" id="1.20.1250.20">
    <property type="entry name" value="MFS general substrate transporter like domains"/>
    <property type="match status" value="1"/>
</dbReference>
<reference evidence="8 9" key="1">
    <citation type="submission" date="2024-06" db="EMBL/GenBank/DDBJ databases">
        <title>Complete genome of Phlyctema vagabunda strain 19-DSS-EL-015.</title>
        <authorList>
            <person name="Fiorenzani C."/>
        </authorList>
    </citation>
    <scope>NUCLEOTIDE SEQUENCE [LARGE SCALE GENOMIC DNA]</scope>
    <source>
        <strain evidence="8 9">19-DSS-EL-015</strain>
    </source>
</reference>
<dbReference type="InterPro" id="IPR020846">
    <property type="entry name" value="MFS_dom"/>
</dbReference>
<keyword evidence="3 6" id="KW-1133">Transmembrane helix</keyword>
<keyword evidence="2 6" id="KW-0812">Transmembrane</keyword>
<sequence>MAVSNGKAGPTEASPLLGEHSTVKPINTPDGEIATTNGISGDAEAGQPEEVAPTFEGNPEMIARLPWLLPPLAIGILLISADQTITVTSYGRIGSELNALNNTSWIATGYFLTMTSFQPLYGKLSDIFGRKACLLFAYTVFGIGCVLCGLSRNITELVLARAFAGIGGGGMTTVVSILLSDIVPLRERGTWQGYVNIVYTLGSSSGAALGGILADTIGWRWSFLGQGPLCFLAVGLVYFVLDLPKTEASHWREKLGRIDFLGAFTLVIAVFSLLLGLDRGSNVAWSDTFTIVTVCLSVPLFALFIFVEMKVASHPFAPGHIIFERSLFASYLCNFFSVGGYMSCLFYVPLYLQAVDGMSASAAGLRFIPVIIMSTAGSLSSGIIMQKTGKYYWLTVCAFLLQISGNIAVLVCCAVYAPTWLLMLSLVTSAIGGGVTITTTLINVIANAAAKDQAVATACTYLFRSLGSVVGISLGGTVVQQTLRSELSRSLKSGHRADEIIERVRQSLDYINELDPKTQLLVRVCYRKAETAAFGLAVAITLGAVVSSWFIREKRLSR</sequence>
<dbReference type="InterPro" id="IPR036259">
    <property type="entry name" value="MFS_trans_sf"/>
</dbReference>
<dbReference type="PANTHER" id="PTHR23501:SF84">
    <property type="entry name" value="VACUOLAR MEMBRANE AMINO ACID UPTAKE TRANSPORTER FNX2"/>
    <property type="match status" value="1"/>
</dbReference>
<feature type="transmembrane region" description="Helical" evidence="6">
    <location>
        <begin position="328"/>
        <end position="352"/>
    </location>
</feature>
<feature type="domain" description="Major facilitator superfamily (MFS) profile" evidence="7">
    <location>
        <begin position="68"/>
        <end position="555"/>
    </location>
</feature>
<comment type="subcellular location">
    <subcellularLocation>
        <location evidence="1">Membrane</location>
        <topology evidence="1">Multi-pass membrane protein</topology>
    </subcellularLocation>
</comment>
<evidence type="ECO:0000313" key="9">
    <source>
        <dbReference type="Proteomes" id="UP001629113"/>
    </source>
</evidence>
<gene>
    <name evidence="8" type="ORF">PVAG01_02796</name>
</gene>
<feature type="transmembrane region" description="Helical" evidence="6">
    <location>
        <begin position="423"/>
        <end position="449"/>
    </location>
</feature>
<protein>
    <submittedName>
        <fullName evidence="8">Multidrug resistance protein fnx1 (MFS multidrug transporter)</fullName>
    </submittedName>
</protein>
<evidence type="ECO:0000256" key="1">
    <source>
        <dbReference type="ARBA" id="ARBA00004141"/>
    </source>
</evidence>
<proteinExistence type="predicted"/>
<keyword evidence="4 6" id="KW-0472">Membrane</keyword>
<comment type="caution">
    <text evidence="8">The sequence shown here is derived from an EMBL/GenBank/DDBJ whole genome shotgun (WGS) entry which is preliminary data.</text>
</comment>
<feature type="transmembrane region" description="Helical" evidence="6">
    <location>
        <begin position="391"/>
        <end position="417"/>
    </location>
</feature>
<dbReference type="Pfam" id="PF07690">
    <property type="entry name" value="MFS_1"/>
    <property type="match status" value="1"/>
</dbReference>
<feature type="transmembrane region" description="Helical" evidence="6">
    <location>
        <begin position="191"/>
        <end position="213"/>
    </location>
</feature>
<feature type="transmembrane region" description="Helical" evidence="6">
    <location>
        <begin position="219"/>
        <end position="240"/>
    </location>
</feature>
<evidence type="ECO:0000256" key="3">
    <source>
        <dbReference type="ARBA" id="ARBA00022989"/>
    </source>
</evidence>
<feature type="transmembrane region" description="Helical" evidence="6">
    <location>
        <begin position="461"/>
        <end position="483"/>
    </location>
</feature>
<dbReference type="Proteomes" id="UP001629113">
    <property type="component" value="Unassembled WGS sequence"/>
</dbReference>
<organism evidence="8 9">
    <name type="scientific">Phlyctema vagabunda</name>
    <dbReference type="NCBI Taxonomy" id="108571"/>
    <lineage>
        <taxon>Eukaryota</taxon>
        <taxon>Fungi</taxon>
        <taxon>Dikarya</taxon>
        <taxon>Ascomycota</taxon>
        <taxon>Pezizomycotina</taxon>
        <taxon>Leotiomycetes</taxon>
        <taxon>Helotiales</taxon>
        <taxon>Dermateaceae</taxon>
        <taxon>Phlyctema</taxon>
    </lineage>
</organism>
<feature type="transmembrane region" description="Helical" evidence="6">
    <location>
        <begin position="532"/>
        <end position="551"/>
    </location>
</feature>
<feature type="transmembrane region" description="Helical" evidence="6">
    <location>
        <begin position="260"/>
        <end position="277"/>
    </location>
</feature>
<feature type="region of interest" description="Disordered" evidence="5">
    <location>
        <begin position="1"/>
        <end position="54"/>
    </location>
</feature>
<feature type="transmembrane region" description="Helical" evidence="6">
    <location>
        <begin position="289"/>
        <end position="307"/>
    </location>
</feature>
<evidence type="ECO:0000313" key="8">
    <source>
        <dbReference type="EMBL" id="KAL3426005.1"/>
    </source>
</evidence>
<dbReference type="EMBL" id="JBFCZG010000002">
    <property type="protein sequence ID" value="KAL3426005.1"/>
    <property type="molecule type" value="Genomic_DNA"/>
</dbReference>
<dbReference type="PROSITE" id="PS50850">
    <property type="entry name" value="MFS"/>
    <property type="match status" value="1"/>
</dbReference>
<feature type="transmembrane region" description="Helical" evidence="6">
    <location>
        <begin position="133"/>
        <end position="152"/>
    </location>
</feature>
<evidence type="ECO:0000259" key="7">
    <source>
        <dbReference type="PROSITE" id="PS50850"/>
    </source>
</evidence>
<accession>A0ABR4PRW3</accession>
<feature type="transmembrane region" description="Helical" evidence="6">
    <location>
        <begin position="158"/>
        <end position="179"/>
    </location>
</feature>
<dbReference type="CDD" id="cd17502">
    <property type="entry name" value="MFS_Azr1_MDR_like"/>
    <property type="match status" value="1"/>
</dbReference>
<evidence type="ECO:0000256" key="5">
    <source>
        <dbReference type="SAM" id="MobiDB-lite"/>
    </source>
</evidence>
<feature type="transmembrane region" description="Helical" evidence="6">
    <location>
        <begin position="364"/>
        <end position="384"/>
    </location>
</feature>
<dbReference type="SUPFAM" id="SSF103473">
    <property type="entry name" value="MFS general substrate transporter"/>
    <property type="match status" value="1"/>
</dbReference>
<name>A0ABR4PRW3_9HELO</name>
<dbReference type="Gene3D" id="1.20.1720.10">
    <property type="entry name" value="Multidrug resistance protein D"/>
    <property type="match status" value="1"/>
</dbReference>
<dbReference type="InterPro" id="IPR011701">
    <property type="entry name" value="MFS"/>
</dbReference>
<keyword evidence="9" id="KW-1185">Reference proteome</keyword>
<dbReference type="PANTHER" id="PTHR23501">
    <property type="entry name" value="MAJOR FACILITATOR SUPERFAMILY"/>
    <property type="match status" value="1"/>
</dbReference>
<evidence type="ECO:0000256" key="6">
    <source>
        <dbReference type="SAM" id="Phobius"/>
    </source>
</evidence>
<evidence type="ECO:0000256" key="2">
    <source>
        <dbReference type="ARBA" id="ARBA00022692"/>
    </source>
</evidence>